<dbReference type="CDD" id="cd14845">
    <property type="entry name" value="L-Ala-D-Glu_peptidase_like"/>
    <property type="match status" value="1"/>
</dbReference>
<feature type="domain" description="Peptidase M15C" evidence="1">
    <location>
        <begin position="56"/>
        <end position="121"/>
    </location>
</feature>
<accession>A0A7W6A1Z5</accession>
<organism evidence="2 3">
    <name type="scientific">Brevundimonas mediterranea</name>
    <dbReference type="NCBI Taxonomy" id="74329"/>
    <lineage>
        <taxon>Bacteria</taxon>
        <taxon>Pseudomonadati</taxon>
        <taxon>Pseudomonadota</taxon>
        <taxon>Alphaproteobacteria</taxon>
        <taxon>Caulobacterales</taxon>
        <taxon>Caulobacteraceae</taxon>
        <taxon>Brevundimonas</taxon>
    </lineage>
</organism>
<dbReference type="InterPro" id="IPR009045">
    <property type="entry name" value="Zn_M74/Hedgehog-like"/>
</dbReference>
<reference evidence="2 3" key="1">
    <citation type="submission" date="2020-08" db="EMBL/GenBank/DDBJ databases">
        <title>Genomic Encyclopedia of Type Strains, Phase IV (KMG-IV): sequencing the most valuable type-strain genomes for metagenomic binning, comparative biology and taxonomic classification.</title>
        <authorList>
            <person name="Goeker M."/>
        </authorList>
    </citation>
    <scope>NUCLEOTIDE SEQUENCE [LARGE SCALE GENOMIC DNA]</scope>
    <source>
        <strain evidence="2 3">DSM 14878</strain>
    </source>
</reference>
<dbReference type="EC" id="3.4.-.-" evidence="2"/>
<dbReference type="Proteomes" id="UP000532936">
    <property type="component" value="Unassembled WGS sequence"/>
</dbReference>
<evidence type="ECO:0000313" key="2">
    <source>
        <dbReference type="EMBL" id="MBB3871773.1"/>
    </source>
</evidence>
<keyword evidence="2" id="KW-0378">Hydrolase</keyword>
<dbReference type="EMBL" id="JACIDA010000001">
    <property type="protein sequence ID" value="MBB3871773.1"/>
    <property type="molecule type" value="Genomic_DNA"/>
</dbReference>
<dbReference type="Gene3D" id="3.30.1380.10">
    <property type="match status" value="1"/>
</dbReference>
<dbReference type="GO" id="GO:0008233">
    <property type="term" value="F:peptidase activity"/>
    <property type="evidence" value="ECO:0007669"/>
    <property type="project" value="InterPro"/>
</dbReference>
<dbReference type="AlphaFoldDB" id="A0A7W6A1Z5"/>
<comment type="caution">
    <text evidence="2">The sequence shown here is derived from an EMBL/GenBank/DDBJ whole genome shotgun (WGS) entry which is preliminary data.</text>
</comment>
<evidence type="ECO:0000313" key="3">
    <source>
        <dbReference type="Proteomes" id="UP000532936"/>
    </source>
</evidence>
<dbReference type="SUPFAM" id="SSF55166">
    <property type="entry name" value="Hedgehog/DD-peptidase"/>
    <property type="match status" value="1"/>
</dbReference>
<gene>
    <name evidence="2" type="ORF">GGR11_001287</name>
</gene>
<dbReference type="Pfam" id="PF13539">
    <property type="entry name" value="Peptidase_M15_4"/>
    <property type="match status" value="1"/>
</dbReference>
<dbReference type="InterPro" id="IPR039561">
    <property type="entry name" value="Peptidase_M15C"/>
</dbReference>
<dbReference type="RefSeq" id="WP_183195917.1">
    <property type="nucleotide sequence ID" value="NZ_JACIDA010000001.1"/>
</dbReference>
<sequence>MSTPLSVRSRARLKGVHPALVAVVEAAVARSPVDFMITEGLRSPERQAALVQAGASRTLRSRHLSGHAVDVAALIDGQVRWDWPLYGHIASAFKTAAEELKTPLVWGGDWKSLRDGPHFELDRRAFP</sequence>
<proteinExistence type="predicted"/>
<protein>
    <submittedName>
        <fullName evidence="2">Peptidoglycan L-alanyl-D-glutamate endopeptidase CwlK</fullName>
        <ecNumber evidence="2">3.4.-.-</ecNumber>
    </submittedName>
</protein>
<evidence type="ECO:0000259" key="1">
    <source>
        <dbReference type="Pfam" id="PF13539"/>
    </source>
</evidence>
<name>A0A7W6A1Z5_9CAUL</name>